<dbReference type="EMBL" id="VTUZ01000006">
    <property type="protein sequence ID" value="KAA1012615.1"/>
    <property type="molecule type" value="Genomic_DNA"/>
</dbReference>
<sequence>MTKPSKLDDEARAELLSYLVVGQLVARARTGSWLRTDHRVELLNIWFNGNGAEADWLEGAYLSPLSEKVALDFAGRPNFADSASLAKLFTDGWRMDYRSPNVWNIRAACKDELKTG</sequence>
<evidence type="ECO:0000313" key="1">
    <source>
        <dbReference type="EMBL" id="KAA1012615.1"/>
    </source>
</evidence>
<dbReference type="RefSeq" id="WP_149670133.1">
    <property type="nucleotide sequence ID" value="NZ_VTUZ01000006.1"/>
</dbReference>
<accession>A0A5B0HBF8</accession>
<name>A0A5B0HBF8_9BURK</name>
<protein>
    <submittedName>
        <fullName evidence="1">Uncharacterized protein</fullName>
    </submittedName>
</protein>
<organism evidence="1 2">
    <name type="scientific">Paraburkholderia panacisoli</name>
    <dbReference type="NCBI Taxonomy" id="2603818"/>
    <lineage>
        <taxon>Bacteria</taxon>
        <taxon>Pseudomonadati</taxon>
        <taxon>Pseudomonadota</taxon>
        <taxon>Betaproteobacteria</taxon>
        <taxon>Burkholderiales</taxon>
        <taxon>Burkholderiaceae</taxon>
        <taxon>Paraburkholderia</taxon>
    </lineage>
</organism>
<dbReference type="AlphaFoldDB" id="A0A5B0HBF8"/>
<comment type="caution">
    <text evidence="1">The sequence shown here is derived from an EMBL/GenBank/DDBJ whole genome shotgun (WGS) entry which is preliminary data.</text>
</comment>
<evidence type="ECO:0000313" key="2">
    <source>
        <dbReference type="Proteomes" id="UP000325273"/>
    </source>
</evidence>
<proteinExistence type="predicted"/>
<reference evidence="1 2" key="1">
    <citation type="submission" date="2019-08" db="EMBL/GenBank/DDBJ databases">
        <title>Paraburkholderia sp. DCY113.</title>
        <authorList>
            <person name="Kang J."/>
        </authorList>
    </citation>
    <scope>NUCLEOTIDE SEQUENCE [LARGE SCALE GENOMIC DNA]</scope>
    <source>
        <strain evidence="1 2">DCY113</strain>
    </source>
</reference>
<dbReference type="Proteomes" id="UP000325273">
    <property type="component" value="Unassembled WGS sequence"/>
</dbReference>
<gene>
    <name evidence="1" type="ORF">FVF58_12105</name>
</gene>
<keyword evidence="2" id="KW-1185">Reference proteome</keyword>